<accession>A0A8K0R056</accession>
<sequence>MSDPQPFRVLDLPTEIRLMVYERLPTMITHHSTAYFGLELPHLPVLIYLTIAGINILATCSQINNEAGAVLKPRLIDMRKSPVRMTVDSRHMRDSYFDYCIRILKCLSHGDLNCSHIKDWPTIFTQEETCFMTHTHTTNVSSHLETRHVEIAWKAPKDPNLLDDAVGDLCLNFDNFCDDAKYYLGGTRESIVKIRVRPALLASHGKAIFERIQPFESSPFWTNYVSKPKQATLRIEGGDYIEKEEWQKDWAEGELLD</sequence>
<protein>
    <submittedName>
        <fullName evidence="1">Uncharacterized protein</fullName>
    </submittedName>
</protein>
<evidence type="ECO:0000313" key="2">
    <source>
        <dbReference type="Proteomes" id="UP000813461"/>
    </source>
</evidence>
<keyword evidence="2" id="KW-1185">Reference proteome</keyword>
<dbReference type="OrthoDB" id="5314997at2759"/>
<dbReference type="Proteomes" id="UP000813461">
    <property type="component" value="Unassembled WGS sequence"/>
</dbReference>
<gene>
    <name evidence="1" type="ORF">FB567DRAFT_606344</name>
</gene>
<organism evidence="1 2">
    <name type="scientific">Paraphoma chrysanthemicola</name>
    <dbReference type="NCBI Taxonomy" id="798071"/>
    <lineage>
        <taxon>Eukaryota</taxon>
        <taxon>Fungi</taxon>
        <taxon>Dikarya</taxon>
        <taxon>Ascomycota</taxon>
        <taxon>Pezizomycotina</taxon>
        <taxon>Dothideomycetes</taxon>
        <taxon>Pleosporomycetidae</taxon>
        <taxon>Pleosporales</taxon>
        <taxon>Pleosporineae</taxon>
        <taxon>Phaeosphaeriaceae</taxon>
        <taxon>Paraphoma</taxon>
    </lineage>
</organism>
<evidence type="ECO:0000313" key="1">
    <source>
        <dbReference type="EMBL" id="KAH7080918.1"/>
    </source>
</evidence>
<reference evidence="1" key="1">
    <citation type="journal article" date="2021" name="Nat. Commun.">
        <title>Genetic determinants of endophytism in the Arabidopsis root mycobiome.</title>
        <authorList>
            <person name="Mesny F."/>
            <person name="Miyauchi S."/>
            <person name="Thiergart T."/>
            <person name="Pickel B."/>
            <person name="Atanasova L."/>
            <person name="Karlsson M."/>
            <person name="Huettel B."/>
            <person name="Barry K.W."/>
            <person name="Haridas S."/>
            <person name="Chen C."/>
            <person name="Bauer D."/>
            <person name="Andreopoulos W."/>
            <person name="Pangilinan J."/>
            <person name="LaButti K."/>
            <person name="Riley R."/>
            <person name="Lipzen A."/>
            <person name="Clum A."/>
            <person name="Drula E."/>
            <person name="Henrissat B."/>
            <person name="Kohler A."/>
            <person name="Grigoriev I.V."/>
            <person name="Martin F.M."/>
            <person name="Hacquard S."/>
        </authorList>
    </citation>
    <scope>NUCLEOTIDE SEQUENCE</scope>
    <source>
        <strain evidence="1">MPI-SDFR-AT-0120</strain>
    </source>
</reference>
<proteinExistence type="predicted"/>
<dbReference type="EMBL" id="JAGMVJ010000015">
    <property type="protein sequence ID" value="KAH7080918.1"/>
    <property type="molecule type" value="Genomic_DNA"/>
</dbReference>
<comment type="caution">
    <text evidence="1">The sequence shown here is derived from an EMBL/GenBank/DDBJ whole genome shotgun (WGS) entry which is preliminary data.</text>
</comment>
<dbReference type="AlphaFoldDB" id="A0A8K0R056"/>
<name>A0A8K0R056_9PLEO</name>